<evidence type="ECO:0000256" key="5">
    <source>
        <dbReference type="ARBA" id="ARBA00022694"/>
    </source>
</evidence>
<comment type="catalytic activity">
    <reaction evidence="6">
        <text>adenosine(37) in tRNA1(Val) + S-adenosyl-L-methionine = N(6)-methyladenosine(37) in tRNA1(Val) + S-adenosyl-L-homocysteine + H(+)</text>
        <dbReference type="Rhea" id="RHEA:43160"/>
        <dbReference type="Rhea" id="RHEA-COMP:10369"/>
        <dbReference type="Rhea" id="RHEA-COMP:10370"/>
        <dbReference type="ChEBI" id="CHEBI:15378"/>
        <dbReference type="ChEBI" id="CHEBI:57856"/>
        <dbReference type="ChEBI" id="CHEBI:59789"/>
        <dbReference type="ChEBI" id="CHEBI:74411"/>
        <dbReference type="ChEBI" id="CHEBI:74449"/>
        <dbReference type="EC" id="2.1.1.223"/>
    </reaction>
</comment>
<dbReference type="CDD" id="cd02440">
    <property type="entry name" value="AdoMet_MTases"/>
    <property type="match status" value="1"/>
</dbReference>
<dbReference type="EMBL" id="RAPY01000006">
    <property type="protein sequence ID" value="RKE44393.1"/>
    <property type="molecule type" value="Genomic_DNA"/>
</dbReference>
<dbReference type="InterPro" id="IPR050210">
    <property type="entry name" value="tRNA_Adenine-N(6)_MTase"/>
</dbReference>
<keyword evidence="9" id="KW-1185">Reference proteome</keyword>
<comment type="function">
    <text evidence="6">Specifically methylates the adenine in position 37 of tRNA(1)(Val) (anticodon cmo5UAC).</text>
</comment>
<name>A0A420AIY8_SPHD1</name>
<evidence type="ECO:0000256" key="2">
    <source>
        <dbReference type="ARBA" id="ARBA00022603"/>
    </source>
</evidence>
<comment type="similarity">
    <text evidence="6">Belongs to the methyltransferase superfamily. tRNA (adenine-N(6)-)-methyltransferase family.</text>
</comment>
<dbReference type="InterPro" id="IPR007848">
    <property type="entry name" value="Small_mtfrase_dom"/>
</dbReference>
<dbReference type="InterPro" id="IPR022882">
    <property type="entry name" value="tRNA_adenine-N6_MeTrfase"/>
</dbReference>
<keyword evidence="5 6" id="KW-0819">tRNA processing</keyword>
<evidence type="ECO:0000256" key="4">
    <source>
        <dbReference type="ARBA" id="ARBA00022691"/>
    </source>
</evidence>
<evidence type="ECO:0000313" key="8">
    <source>
        <dbReference type="EMBL" id="RKE44393.1"/>
    </source>
</evidence>
<sequence length="254" mass="28418">MYDAAVILQQTFQKFYLWLMASIFRFKQFEVDQSNCAMKINTDGVLLASLVDTKGAKRVLDVGTGTGVIALMLAQRLIDSHIEAVEIDALAAEMASRNFSNSIFGSRLVLHAKSFQQLRTGEHYDLIVSNPPFYTDSLHNPDARKKLARHSDLDFFRELLHFASLHLTSGGKLVLILPTQLAETLTALAIDHGLHCTAEIQIRSFDGDPVIRKIVTFGRLQITAIDQAEFVIYQSKGVYSESYKNALAPYFLAF</sequence>
<evidence type="ECO:0000259" key="7">
    <source>
        <dbReference type="Pfam" id="PF05175"/>
    </source>
</evidence>
<keyword evidence="3 6" id="KW-0808">Transferase</keyword>
<dbReference type="PRINTS" id="PR00507">
    <property type="entry name" value="N12N6MTFRASE"/>
</dbReference>
<dbReference type="GO" id="GO:0008033">
    <property type="term" value="P:tRNA processing"/>
    <property type="evidence" value="ECO:0007669"/>
    <property type="project" value="UniProtKB-UniRule"/>
</dbReference>
<evidence type="ECO:0000256" key="6">
    <source>
        <dbReference type="HAMAP-Rule" id="MF_01872"/>
    </source>
</evidence>
<organism evidence="8 9">
    <name type="scientific">Sphingobacterium detergens</name>
    <dbReference type="NCBI Taxonomy" id="1145106"/>
    <lineage>
        <taxon>Bacteria</taxon>
        <taxon>Pseudomonadati</taxon>
        <taxon>Bacteroidota</taxon>
        <taxon>Sphingobacteriia</taxon>
        <taxon>Sphingobacteriales</taxon>
        <taxon>Sphingobacteriaceae</taxon>
        <taxon>Sphingobacterium</taxon>
    </lineage>
</organism>
<dbReference type="Gene3D" id="3.40.50.150">
    <property type="entry name" value="Vaccinia Virus protein VP39"/>
    <property type="match status" value="1"/>
</dbReference>
<dbReference type="EC" id="2.1.1.223" evidence="6"/>
<dbReference type="GO" id="GO:0003676">
    <property type="term" value="F:nucleic acid binding"/>
    <property type="evidence" value="ECO:0007669"/>
    <property type="project" value="InterPro"/>
</dbReference>
<protein>
    <recommendedName>
        <fullName evidence="6">tRNA1(Val) (adenine(37)-N6)-methyltransferase</fullName>
        <ecNumber evidence="6">2.1.1.223</ecNumber>
    </recommendedName>
    <alternativeName>
        <fullName evidence="6">tRNA m6A37 methyltransferase</fullName>
    </alternativeName>
</protein>
<feature type="domain" description="Methyltransferase small" evidence="7">
    <location>
        <begin position="43"/>
        <end position="181"/>
    </location>
</feature>
<dbReference type="HAMAP" id="MF_01872">
    <property type="entry name" value="tRNA_methyltr_YfiC"/>
    <property type="match status" value="1"/>
</dbReference>
<evidence type="ECO:0000256" key="1">
    <source>
        <dbReference type="ARBA" id="ARBA00022490"/>
    </source>
</evidence>
<dbReference type="GO" id="GO:0005737">
    <property type="term" value="C:cytoplasm"/>
    <property type="evidence" value="ECO:0007669"/>
    <property type="project" value="UniProtKB-SubCell"/>
</dbReference>
<dbReference type="GO" id="GO:0016430">
    <property type="term" value="F:tRNA (adenine-N6)-methyltransferase activity"/>
    <property type="evidence" value="ECO:0007669"/>
    <property type="project" value="UniProtKB-UniRule"/>
</dbReference>
<dbReference type="SUPFAM" id="SSF53335">
    <property type="entry name" value="S-adenosyl-L-methionine-dependent methyltransferases"/>
    <property type="match status" value="1"/>
</dbReference>
<gene>
    <name evidence="8" type="ORF">DFQ12_4862</name>
</gene>
<dbReference type="PROSITE" id="PS00092">
    <property type="entry name" value="N6_MTASE"/>
    <property type="match status" value="1"/>
</dbReference>
<comment type="subcellular location">
    <subcellularLocation>
        <location evidence="6">Cytoplasm</location>
    </subcellularLocation>
</comment>
<evidence type="ECO:0000313" key="9">
    <source>
        <dbReference type="Proteomes" id="UP000286246"/>
    </source>
</evidence>
<keyword evidence="1 6" id="KW-0963">Cytoplasm</keyword>
<comment type="caution">
    <text evidence="8">The sequence shown here is derived from an EMBL/GenBank/DDBJ whole genome shotgun (WGS) entry which is preliminary data.</text>
</comment>
<dbReference type="Pfam" id="PF05175">
    <property type="entry name" value="MTS"/>
    <property type="match status" value="1"/>
</dbReference>
<dbReference type="InterPro" id="IPR002052">
    <property type="entry name" value="DNA_methylase_N6_adenine_CS"/>
</dbReference>
<dbReference type="PANTHER" id="PTHR47739">
    <property type="entry name" value="TRNA1(VAL) (ADENINE(37)-N6)-METHYLTRANSFERASE"/>
    <property type="match status" value="1"/>
</dbReference>
<dbReference type="InterPro" id="IPR029063">
    <property type="entry name" value="SAM-dependent_MTases_sf"/>
</dbReference>
<dbReference type="PANTHER" id="PTHR47739:SF1">
    <property type="entry name" value="TRNA1(VAL) (ADENINE(37)-N6)-METHYLTRANSFERASE"/>
    <property type="match status" value="1"/>
</dbReference>
<dbReference type="Proteomes" id="UP000286246">
    <property type="component" value="Unassembled WGS sequence"/>
</dbReference>
<keyword evidence="4 6" id="KW-0949">S-adenosyl-L-methionine</keyword>
<reference evidence="8 9" key="1">
    <citation type="submission" date="2018-09" db="EMBL/GenBank/DDBJ databases">
        <title>Genomic Encyclopedia of Type Strains, Phase III (KMG-III): the genomes of soil and plant-associated and newly described type strains.</title>
        <authorList>
            <person name="Whitman W."/>
        </authorList>
    </citation>
    <scope>NUCLEOTIDE SEQUENCE [LARGE SCALE GENOMIC DNA]</scope>
    <source>
        <strain evidence="8 9">CECT 7938</strain>
    </source>
</reference>
<evidence type="ECO:0000256" key="3">
    <source>
        <dbReference type="ARBA" id="ARBA00022679"/>
    </source>
</evidence>
<dbReference type="AlphaFoldDB" id="A0A420AIY8"/>
<accession>A0A420AIY8</accession>
<keyword evidence="2 6" id="KW-0489">Methyltransferase</keyword>
<dbReference type="GO" id="GO:0032259">
    <property type="term" value="P:methylation"/>
    <property type="evidence" value="ECO:0007669"/>
    <property type="project" value="UniProtKB-KW"/>
</dbReference>
<proteinExistence type="inferred from homology"/>